<protein>
    <submittedName>
        <fullName evidence="2">Uncharacterized protein</fullName>
    </submittedName>
</protein>
<evidence type="ECO:0000313" key="2">
    <source>
        <dbReference type="EMBL" id="KAK9753821.1"/>
    </source>
</evidence>
<evidence type="ECO:0000313" key="3">
    <source>
        <dbReference type="Proteomes" id="UP001458880"/>
    </source>
</evidence>
<evidence type="ECO:0000256" key="1">
    <source>
        <dbReference type="SAM" id="MobiDB-lite"/>
    </source>
</evidence>
<comment type="caution">
    <text evidence="2">The sequence shown here is derived from an EMBL/GenBank/DDBJ whole genome shotgun (WGS) entry which is preliminary data.</text>
</comment>
<dbReference type="EMBL" id="JASPKY010000010">
    <property type="protein sequence ID" value="KAK9753821.1"/>
    <property type="molecule type" value="Genomic_DNA"/>
</dbReference>
<reference evidence="2 3" key="1">
    <citation type="journal article" date="2024" name="BMC Genomics">
        <title>De novo assembly and annotation of Popillia japonica's genome with initial clues to its potential as an invasive pest.</title>
        <authorList>
            <person name="Cucini C."/>
            <person name="Boschi S."/>
            <person name="Funari R."/>
            <person name="Cardaioli E."/>
            <person name="Iannotti N."/>
            <person name="Marturano G."/>
            <person name="Paoli F."/>
            <person name="Bruttini M."/>
            <person name="Carapelli A."/>
            <person name="Frati F."/>
            <person name="Nardi F."/>
        </authorList>
    </citation>
    <scope>NUCLEOTIDE SEQUENCE [LARGE SCALE GENOMIC DNA]</scope>
    <source>
        <strain evidence="2">DMR45628</strain>
    </source>
</reference>
<gene>
    <name evidence="2" type="ORF">QE152_g1779</name>
</gene>
<accession>A0AAW1N3F2</accession>
<dbReference type="AlphaFoldDB" id="A0AAW1N3F2"/>
<proteinExistence type="predicted"/>
<name>A0AAW1N3F2_POPJA</name>
<feature type="region of interest" description="Disordered" evidence="1">
    <location>
        <begin position="36"/>
        <end position="60"/>
    </location>
</feature>
<organism evidence="2 3">
    <name type="scientific">Popillia japonica</name>
    <name type="common">Japanese beetle</name>
    <dbReference type="NCBI Taxonomy" id="7064"/>
    <lineage>
        <taxon>Eukaryota</taxon>
        <taxon>Metazoa</taxon>
        <taxon>Ecdysozoa</taxon>
        <taxon>Arthropoda</taxon>
        <taxon>Hexapoda</taxon>
        <taxon>Insecta</taxon>
        <taxon>Pterygota</taxon>
        <taxon>Neoptera</taxon>
        <taxon>Endopterygota</taxon>
        <taxon>Coleoptera</taxon>
        <taxon>Polyphaga</taxon>
        <taxon>Scarabaeiformia</taxon>
        <taxon>Scarabaeidae</taxon>
        <taxon>Rutelinae</taxon>
        <taxon>Popillia</taxon>
    </lineage>
</organism>
<sequence>MDFLKPFIKNRITVGYPSTLVLEENQLEDGEICGSDSATLKANHNETDEPTENATSKKIKKSTISDPIMQKYIEDCDKKSNKMRDELRHKLELKIIIDKKSNKMRDELRHKLELQTQSYV</sequence>
<keyword evidence="3" id="KW-1185">Reference proteome</keyword>
<dbReference type="Proteomes" id="UP001458880">
    <property type="component" value="Unassembled WGS sequence"/>
</dbReference>